<dbReference type="AlphaFoldDB" id="A0A8S1HM85"/>
<evidence type="ECO:0000256" key="1">
    <source>
        <dbReference type="SAM" id="MobiDB-lite"/>
    </source>
</evidence>
<dbReference type="InterPro" id="IPR043502">
    <property type="entry name" value="DNA/RNA_pol_sf"/>
</dbReference>
<dbReference type="OrthoDB" id="5846951at2759"/>
<dbReference type="Gene3D" id="3.10.10.10">
    <property type="entry name" value="HIV Type 1 Reverse Transcriptase, subunit A, domain 1"/>
    <property type="match status" value="1"/>
</dbReference>
<feature type="domain" description="Reverse transcriptase" evidence="2">
    <location>
        <begin position="228"/>
        <end position="407"/>
    </location>
</feature>
<dbReference type="SUPFAM" id="SSF56672">
    <property type="entry name" value="DNA/RNA polymerases"/>
    <property type="match status" value="1"/>
</dbReference>
<comment type="caution">
    <text evidence="3">The sequence shown here is derived from an EMBL/GenBank/DDBJ whole genome shotgun (WGS) entry which is preliminary data.</text>
</comment>
<proteinExistence type="predicted"/>
<keyword evidence="4" id="KW-1185">Reference proteome</keyword>
<name>A0A8S1HM85_9PELO</name>
<dbReference type="Gene3D" id="3.30.70.270">
    <property type="match status" value="1"/>
</dbReference>
<dbReference type="Proteomes" id="UP000835052">
    <property type="component" value="Unassembled WGS sequence"/>
</dbReference>
<evidence type="ECO:0000259" key="2">
    <source>
        <dbReference type="PROSITE" id="PS50878"/>
    </source>
</evidence>
<protein>
    <recommendedName>
        <fullName evidence="2">Reverse transcriptase domain-containing protein</fullName>
    </recommendedName>
</protein>
<dbReference type="EMBL" id="CAJGYM010000084">
    <property type="protein sequence ID" value="CAD6197053.1"/>
    <property type="molecule type" value="Genomic_DNA"/>
</dbReference>
<feature type="region of interest" description="Disordered" evidence="1">
    <location>
        <begin position="111"/>
        <end position="172"/>
    </location>
</feature>
<dbReference type="InterPro" id="IPR000477">
    <property type="entry name" value="RT_dom"/>
</dbReference>
<gene>
    <name evidence="3" type="ORF">CAUJ_LOCUS12963</name>
</gene>
<sequence>MLYQPSDRRTFDHAPAWAKVPQLVGCWFRVSPLSLLNSCLPVFPCVKQLTSQTGRCRPSPDAFINEETHHVDPWSLNVPGPIPRVEVAILLVPSRRCPFYERPLTVQYGSGLKRRRREPTNSFPPPNRFNNLPLQYAGSLRRRSKMSTTEEYVPPEAEGESQLPHPPKDEQDFENELNFEKKKMQTGESDQERLTGIIEKHRDAFHNEDGSIGCFRGPVEHKIKLQPEATLPRPRKSRFPLGQLAEIDRQKKDHSFRFTVDYRQLNAITVRENYIIPQVGDIIDLACGSRFFTSFDLIQGFFQIPLRKKDRSLTAFATPNGTWQFRRMPMGLCGAPHTFQTAVQLLQEKVTCRLFVYLDDLLLTSPTAEQHLRDLEEVLIAIKDFGLKIRLKKSVNLPVPQWNFLVLSSAEME</sequence>
<dbReference type="PANTHER" id="PTHR24559">
    <property type="entry name" value="TRANSPOSON TY3-I GAG-POL POLYPROTEIN"/>
    <property type="match status" value="1"/>
</dbReference>
<reference evidence="3" key="1">
    <citation type="submission" date="2020-10" db="EMBL/GenBank/DDBJ databases">
        <authorList>
            <person name="Kikuchi T."/>
        </authorList>
    </citation>
    <scope>NUCLEOTIDE SEQUENCE</scope>
    <source>
        <strain evidence="3">NKZ352</strain>
    </source>
</reference>
<dbReference type="PROSITE" id="PS50878">
    <property type="entry name" value="RT_POL"/>
    <property type="match status" value="1"/>
</dbReference>
<dbReference type="PANTHER" id="PTHR24559:SF435">
    <property type="entry name" value="RIBONUCLEASE H"/>
    <property type="match status" value="1"/>
</dbReference>
<dbReference type="InterPro" id="IPR053134">
    <property type="entry name" value="RNA-dir_DNA_polymerase"/>
</dbReference>
<evidence type="ECO:0000313" key="3">
    <source>
        <dbReference type="EMBL" id="CAD6197053.1"/>
    </source>
</evidence>
<evidence type="ECO:0000313" key="4">
    <source>
        <dbReference type="Proteomes" id="UP000835052"/>
    </source>
</evidence>
<organism evidence="3 4">
    <name type="scientific">Caenorhabditis auriculariae</name>
    <dbReference type="NCBI Taxonomy" id="2777116"/>
    <lineage>
        <taxon>Eukaryota</taxon>
        <taxon>Metazoa</taxon>
        <taxon>Ecdysozoa</taxon>
        <taxon>Nematoda</taxon>
        <taxon>Chromadorea</taxon>
        <taxon>Rhabditida</taxon>
        <taxon>Rhabditina</taxon>
        <taxon>Rhabditomorpha</taxon>
        <taxon>Rhabditoidea</taxon>
        <taxon>Rhabditidae</taxon>
        <taxon>Peloderinae</taxon>
        <taxon>Caenorhabditis</taxon>
    </lineage>
</organism>
<dbReference type="CDD" id="cd01647">
    <property type="entry name" value="RT_LTR"/>
    <property type="match status" value="1"/>
</dbReference>
<dbReference type="Pfam" id="PF00078">
    <property type="entry name" value="RVT_1"/>
    <property type="match status" value="1"/>
</dbReference>
<accession>A0A8S1HM85</accession>
<dbReference type="InterPro" id="IPR043128">
    <property type="entry name" value="Rev_trsase/Diguanyl_cyclase"/>
</dbReference>